<evidence type="ECO:0008006" key="3">
    <source>
        <dbReference type="Google" id="ProtNLM"/>
    </source>
</evidence>
<accession>A0A9W7IHT4</accession>
<sequence>MHDHNPDIFVFLDTRVSGESASKVIQALGFTNSFRVEAAGFSEGIWLCWFDNFIIDVLFCHFQFKLCRISAPSTSSSCLDSFVYASPNYCKHTRLWSYLRELNSQISEPWVILGDFNATLAPEDR</sequence>
<dbReference type="PANTHER" id="PTHR35218:SF9">
    <property type="entry name" value="ENDONUCLEASE_EXONUCLEASE_PHOSPHATASE DOMAIN-CONTAINING PROTEIN"/>
    <property type="match status" value="1"/>
</dbReference>
<dbReference type="AlphaFoldDB" id="A0A9W7IHT4"/>
<evidence type="ECO:0000313" key="1">
    <source>
        <dbReference type="EMBL" id="GMI95491.1"/>
    </source>
</evidence>
<dbReference type="Gene3D" id="3.60.10.10">
    <property type="entry name" value="Endonuclease/exonuclease/phosphatase"/>
    <property type="match status" value="1"/>
</dbReference>
<dbReference type="Proteomes" id="UP001165190">
    <property type="component" value="Unassembled WGS sequence"/>
</dbReference>
<dbReference type="PANTHER" id="PTHR35218">
    <property type="entry name" value="RNASE H DOMAIN-CONTAINING PROTEIN"/>
    <property type="match status" value="1"/>
</dbReference>
<evidence type="ECO:0000313" key="2">
    <source>
        <dbReference type="Proteomes" id="UP001165190"/>
    </source>
</evidence>
<dbReference type="OrthoDB" id="1001832at2759"/>
<organism evidence="1 2">
    <name type="scientific">Hibiscus trionum</name>
    <name type="common">Flower of an hour</name>
    <dbReference type="NCBI Taxonomy" id="183268"/>
    <lineage>
        <taxon>Eukaryota</taxon>
        <taxon>Viridiplantae</taxon>
        <taxon>Streptophyta</taxon>
        <taxon>Embryophyta</taxon>
        <taxon>Tracheophyta</taxon>
        <taxon>Spermatophyta</taxon>
        <taxon>Magnoliopsida</taxon>
        <taxon>eudicotyledons</taxon>
        <taxon>Gunneridae</taxon>
        <taxon>Pentapetalae</taxon>
        <taxon>rosids</taxon>
        <taxon>malvids</taxon>
        <taxon>Malvales</taxon>
        <taxon>Malvaceae</taxon>
        <taxon>Malvoideae</taxon>
        <taxon>Hibiscus</taxon>
    </lineage>
</organism>
<gene>
    <name evidence="1" type="ORF">HRI_003218400</name>
</gene>
<name>A0A9W7IHT4_HIBTR</name>
<protein>
    <recommendedName>
        <fullName evidence="3">Endonuclease/exonuclease/phosphatase domain-containing protein</fullName>
    </recommendedName>
</protein>
<comment type="caution">
    <text evidence="1">The sequence shown here is derived from an EMBL/GenBank/DDBJ whole genome shotgun (WGS) entry which is preliminary data.</text>
</comment>
<dbReference type="SUPFAM" id="SSF56219">
    <property type="entry name" value="DNase I-like"/>
    <property type="match status" value="1"/>
</dbReference>
<dbReference type="EMBL" id="BSYR01000027">
    <property type="protein sequence ID" value="GMI95491.1"/>
    <property type="molecule type" value="Genomic_DNA"/>
</dbReference>
<keyword evidence="2" id="KW-1185">Reference proteome</keyword>
<proteinExistence type="predicted"/>
<reference evidence="1" key="1">
    <citation type="submission" date="2023-05" db="EMBL/GenBank/DDBJ databases">
        <title>Genome and transcriptome analyses reveal genes involved in the formation of fine ridges on petal epidermal cells in Hibiscus trionum.</title>
        <authorList>
            <person name="Koshimizu S."/>
            <person name="Masuda S."/>
            <person name="Ishii T."/>
            <person name="Shirasu K."/>
            <person name="Hoshino A."/>
            <person name="Arita M."/>
        </authorList>
    </citation>
    <scope>NUCLEOTIDE SEQUENCE</scope>
    <source>
        <strain evidence="1">Hamamatsu line</strain>
    </source>
</reference>
<dbReference type="InterPro" id="IPR036691">
    <property type="entry name" value="Endo/exonu/phosph_ase_sf"/>
</dbReference>